<dbReference type="SMART" id="SM00388">
    <property type="entry name" value="HisKA"/>
    <property type="match status" value="1"/>
</dbReference>
<dbReference type="InterPro" id="IPR011006">
    <property type="entry name" value="CheY-like_superfamily"/>
</dbReference>
<dbReference type="PROSITE" id="PS50113">
    <property type="entry name" value="PAC"/>
    <property type="match status" value="2"/>
</dbReference>
<reference evidence="14 15" key="1">
    <citation type="submission" date="2022-08" db="EMBL/GenBank/DDBJ databases">
        <title>Paenibacillus endoradicis sp. nov., Paenibacillus radicibacter sp. nov and Paenibacillus pararadicis sp. nov., three cold-adapted plant growth-promoting bacteria isolated from root of Larix gmelinii in Great Khingan.</title>
        <authorList>
            <person name="Xue H."/>
        </authorList>
    </citation>
    <scope>NUCLEOTIDE SEQUENCE [LARGE SCALE GENOMIC DNA]</scope>
    <source>
        <strain evidence="14 15">N5-1-1-5</strain>
    </source>
</reference>
<dbReference type="Pfam" id="PF02518">
    <property type="entry name" value="HATPase_c"/>
    <property type="match status" value="1"/>
</dbReference>
<dbReference type="CDD" id="cd16922">
    <property type="entry name" value="HATPase_EvgS-ArcB-TorS-like"/>
    <property type="match status" value="1"/>
</dbReference>
<dbReference type="InterPro" id="IPR004358">
    <property type="entry name" value="Sig_transdc_His_kin-like_C"/>
</dbReference>
<evidence type="ECO:0000259" key="11">
    <source>
        <dbReference type="PROSITE" id="PS50110"/>
    </source>
</evidence>
<dbReference type="InterPro" id="IPR013655">
    <property type="entry name" value="PAS_fold_3"/>
</dbReference>
<accession>A0ABT1YB02</accession>
<dbReference type="InterPro" id="IPR001610">
    <property type="entry name" value="PAC"/>
</dbReference>
<evidence type="ECO:0000256" key="6">
    <source>
        <dbReference type="ARBA" id="ARBA00022777"/>
    </source>
</evidence>
<protein>
    <recommendedName>
        <fullName evidence="2">histidine kinase</fullName>
        <ecNumber evidence="2">2.7.13.3</ecNumber>
    </recommendedName>
</protein>
<dbReference type="InterPro" id="IPR003661">
    <property type="entry name" value="HisK_dim/P_dom"/>
</dbReference>
<evidence type="ECO:0000256" key="9">
    <source>
        <dbReference type="PROSITE-ProRule" id="PRU00169"/>
    </source>
</evidence>
<keyword evidence="4" id="KW-0808">Transferase</keyword>
<comment type="caution">
    <text evidence="14">The sequence shown here is derived from an EMBL/GenBank/DDBJ whole genome shotgun (WGS) entry which is preliminary data.</text>
</comment>
<proteinExistence type="predicted"/>
<dbReference type="SUPFAM" id="SSF47384">
    <property type="entry name" value="Homodimeric domain of signal transducing histidine kinase"/>
    <property type="match status" value="1"/>
</dbReference>
<keyword evidence="6" id="KW-0418">Kinase</keyword>
<gene>
    <name evidence="14" type="ORF">NV381_04020</name>
</gene>
<dbReference type="CDD" id="cd17546">
    <property type="entry name" value="REC_hyHK_CKI1_RcsC-like"/>
    <property type="match status" value="1"/>
</dbReference>
<feature type="domain" description="Response regulatory" evidence="11">
    <location>
        <begin position="525"/>
        <end position="642"/>
    </location>
</feature>
<comment type="catalytic activity">
    <reaction evidence="1">
        <text>ATP + protein L-histidine = ADP + protein N-phospho-L-histidine.</text>
        <dbReference type="EC" id="2.7.13.3"/>
    </reaction>
</comment>
<evidence type="ECO:0000256" key="2">
    <source>
        <dbReference type="ARBA" id="ARBA00012438"/>
    </source>
</evidence>
<dbReference type="PANTHER" id="PTHR45339:SF1">
    <property type="entry name" value="HYBRID SIGNAL TRANSDUCTION HISTIDINE KINASE J"/>
    <property type="match status" value="1"/>
</dbReference>
<feature type="domain" description="PAS" evidence="12">
    <location>
        <begin position="137"/>
        <end position="181"/>
    </location>
</feature>
<dbReference type="InterPro" id="IPR036890">
    <property type="entry name" value="HATPase_C_sf"/>
</dbReference>
<dbReference type="SMART" id="SM00448">
    <property type="entry name" value="REC"/>
    <property type="match status" value="1"/>
</dbReference>
<dbReference type="PROSITE" id="PS50110">
    <property type="entry name" value="RESPONSE_REGULATORY"/>
    <property type="match status" value="1"/>
</dbReference>
<dbReference type="SUPFAM" id="SSF55785">
    <property type="entry name" value="PYP-like sensor domain (PAS domain)"/>
    <property type="match status" value="2"/>
</dbReference>
<dbReference type="Gene3D" id="1.10.287.130">
    <property type="match status" value="1"/>
</dbReference>
<feature type="domain" description="PAC" evidence="13">
    <location>
        <begin position="83"/>
        <end position="136"/>
    </location>
</feature>
<evidence type="ECO:0000313" key="14">
    <source>
        <dbReference type="EMBL" id="MCR8630366.1"/>
    </source>
</evidence>
<dbReference type="EC" id="2.7.13.3" evidence="2"/>
<keyword evidence="8" id="KW-0902">Two-component regulatory system</keyword>
<dbReference type="SUPFAM" id="SSF55874">
    <property type="entry name" value="ATPase domain of HSP90 chaperone/DNA topoisomerase II/histidine kinase"/>
    <property type="match status" value="1"/>
</dbReference>
<feature type="domain" description="PAS" evidence="12">
    <location>
        <begin position="9"/>
        <end position="79"/>
    </location>
</feature>
<dbReference type="SUPFAM" id="SSF52172">
    <property type="entry name" value="CheY-like"/>
    <property type="match status" value="1"/>
</dbReference>
<keyword evidence="15" id="KW-1185">Reference proteome</keyword>
<dbReference type="Pfam" id="PF13426">
    <property type="entry name" value="PAS_9"/>
    <property type="match status" value="1"/>
</dbReference>
<dbReference type="Proteomes" id="UP001300012">
    <property type="component" value="Unassembled WGS sequence"/>
</dbReference>
<dbReference type="InterPro" id="IPR001789">
    <property type="entry name" value="Sig_transdc_resp-reg_receiver"/>
</dbReference>
<evidence type="ECO:0000256" key="1">
    <source>
        <dbReference type="ARBA" id="ARBA00000085"/>
    </source>
</evidence>
<evidence type="ECO:0000259" key="12">
    <source>
        <dbReference type="PROSITE" id="PS50112"/>
    </source>
</evidence>
<dbReference type="InterPro" id="IPR035965">
    <property type="entry name" value="PAS-like_dom_sf"/>
</dbReference>
<dbReference type="Gene3D" id="3.40.50.2300">
    <property type="match status" value="1"/>
</dbReference>
<dbReference type="PRINTS" id="PR00344">
    <property type="entry name" value="BCTRLSENSOR"/>
</dbReference>
<dbReference type="InterPro" id="IPR003594">
    <property type="entry name" value="HATPase_dom"/>
</dbReference>
<evidence type="ECO:0000259" key="10">
    <source>
        <dbReference type="PROSITE" id="PS50109"/>
    </source>
</evidence>
<organism evidence="14 15">
    <name type="scientific">Paenibacillus radicis</name>
    <name type="common">ex Xue et al. 2023</name>
    <dbReference type="NCBI Taxonomy" id="2972489"/>
    <lineage>
        <taxon>Bacteria</taxon>
        <taxon>Bacillati</taxon>
        <taxon>Bacillota</taxon>
        <taxon>Bacilli</taxon>
        <taxon>Bacillales</taxon>
        <taxon>Paenibacillaceae</taxon>
        <taxon>Paenibacillus</taxon>
    </lineage>
</organism>
<evidence type="ECO:0000259" key="13">
    <source>
        <dbReference type="PROSITE" id="PS50113"/>
    </source>
</evidence>
<keyword evidence="7" id="KW-0067">ATP-binding</keyword>
<dbReference type="Pfam" id="PF00512">
    <property type="entry name" value="HisKA"/>
    <property type="match status" value="1"/>
</dbReference>
<evidence type="ECO:0000256" key="4">
    <source>
        <dbReference type="ARBA" id="ARBA00022679"/>
    </source>
</evidence>
<dbReference type="CDD" id="cd00130">
    <property type="entry name" value="PAS"/>
    <property type="match status" value="2"/>
</dbReference>
<evidence type="ECO:0000256" key="3">
    <source>
        <dbReference type="ARBA" id="ARBA00022553"/>
    </source>
</evidence>
<feature type="domain" description="Histidine kinase" evidence="10">
    <location>
        <begin position="275"/>
        <end position="497"/>
    </location>
</feature>
<dbReference type="InterPro" id="IPR000700">
    <property type="entry name" value="PAS-assoc_C"/>
</dbReference>
<sequence length="647" mass="73083">MQDLNEYNPQSLFEHIYRNAPIGIALISMERKWIKVNPAVCNIFGYPEEQLLKLTADQISCPEDAGNTEQLIQQLLAGNITFFELEKRYFHKKGHFVWTSLHISLIRDENDGQPLYFIAQIIDVTKNKIAELKLQESIERYTSLKKYNHDAIISFGLDGIIINGNNMAQHLTGYRIEDLIGGSISKLIGDRSVSRLLIALTDHALIEKIEKEINFIQHKDGHTVEVLVTLAPIIIQSKVTGFYIIVKDMTEQKKLIIQKEAAEKTNKAKSDFLAMMSHEIRTPMNGVIGMTDVLLETNLDQEQIEYVQVIKQSGDTLLTIINDILDFSKIESGKTELIEEPFNVRTVISETLYMIMSKALEKNLEITTSVCPEVPNMVYGDATKLRQVLMNLLSNAIKFTPNGAIAVSVENVSQGLDTVRLKFGVRDTGIGVPQEKVAHLFEPFYQVDHFMTRKTEGTGLGLAICKKLIKLMNGEIWHEPALDHTGSSFLFTASFQKQLHPESSYFGTAIQEDHFKEKSSRSSIKILIAEDNEVNQIVLKKMIEKLGFTATIVQNGKEAVETVKRNPYDIIFMDIQMPWMDGIEATKIIKETVASNKRPYIVAVTAHAIKGDSQKYLSEGMDDYVSKPVSMHAISNIINNFKLINNR</sequence>
<dbReference type="InterPro" id="IPR000014">
    <property type="entry name" value="PAS"/>
</dbReference>
<dbReference type="RefSeq" id="WP_258211981.1">
    <property type="nucleotide sequence ID" value="NZ_JANQBD010000002.1"/>
</dbReference>
<dbReference type="SMART" id="SM00387">
    <property type="entry name" value="HATPase_c"/>
    <property type="match status" value="1"/>
</dbReference>
<feature type="modified residue" description="4-aspartylphosphate" evidence="9">
    <location>
        <position position="574"/>
    </location>
</feature>
<evidence type="ECO:0000256" key="8">
    <source>
        <dbReference type="ARBA" id="ARBA00023012"/>
    </source>
</evidence>
<dbReference type="InterPro" id="IPR036097">
    <property type="entry name" value="HisK_dim/P_sf"/>
</dbReference>
<dbReference type="SMART" id="SM00086">
    <property type="entry name" value="PAC"/>
    <property type="match status" value="2"/>
</dbReference>
<dbReference type="InterPro" id="IPR005467">
    <property type="entry name" value="His_kinase_dom"/>
</dbReference>
<dbReference type="Gene3D" id="3.30.450.20">
    <property type="entry name" value="PAS domain"/>
    <property type="match status" value="2"/>
</dbReference>
<dbReference type="PANTHER" id="PTHR45339">
    <property type="entry name" value="HYBRID SIGNAL TRANSDUCTION HISTIDINE KINASE J"/>
    <property type="match status" value="1"/>
</dbReference>
<dbReference type="CDD" id="cd00082">
    <property type="entry name" value="HisKA"/>
    <property type="match status" value="1"/>
</dbReference>
<name>A0ABT1YB02_9BACL</name>
<feature type="domain" description="PAC" evidence="13">
    <location>
        <begin position="209"/>
        <end position="261"/>
    </location>
</feature>
<dbReference type="Pfam" id="PF08447">
    <property type="entry name" value="PAS_3"/>
    <property type="match status" value="1"/>
</dbReference>
<evidence type="ECO:0000313" key="15">
    <source>
        <dbReference type="Proteomes" id="UP001300012"/>
    </source>
</evidence>
<evidence type="ECO:0000256" key="5">
    <source>
        <dbReference type="ARBA" id="ARBA00022741"/>
    </source>
</evidence>
<evidence type="ECO:0000256" key="7">
    <source>
        <dbReference type="ARBA" id="ARBA00022840"/>
    </source>
</evidence>
<dbReference type="Gene3D" id="3.30.565.10">
    <property type="entry name" value="Histidine kinase-like ATPase, C-terminal domain"/>
    <property type="match status" value="1"/>
</dbReference>
<dbReference type="PROSITE" id="PS50109">
    <property type="entry name" value="HIS_KIN"/>
    <property type="match status" value="1"/>
</dbReference>
<keyword evidence="3 9" id="KW-0597">Phosphoprotein</keyword>
<dbReference type="EMBL" id="JANQBD010000002">
    <property type="protein sequence ID" value="MCR8630366.1"/>
    <property type="molecule type" value="Genomic_DNA"/>
</dbReference>
<dbReference type="PROSITE" id="PS50112">
    <property type="entry name" value="PAS"/>
    <property type="match status" value="2"/>
</dbReference>
<dbReference type="NCBIfam" id="TIGR00229">
    <property type="entry name" value="sensory_box"/>
    <property type="match status" value="2"/>
</dbReference>
<dbReference type="SMART" id="SM00091">
    <property type="entry name" value="PAS"/>
    <property type="match status" value="2"/>
</dbReference>
<keyword evidence="5" id="KW-0547">Nucleotide-binding</keyword>
<dbReference type="Pfam" id="PF00072">
    <property type="entry name" value="Response_reg"/>
    <property type="match status" value="1"/>
</dbReference>